<dbReference type="InterPro" id="IPR018523">
    <property type="entry name" value="Isocitrate_lyase_ph_CS"/>
</dbReference>
<feature type="region of interest" description="Disordered" evidence="14">
    <location>
        <begin position="284"/>
        <end position="311"/>
    </location>
</feature>
<dbReference type="AlphaFoldDB" id="A0A8H7B676"/>
<evidence type="ECO:0000256" key="7">
    <source>
        <dbReference type="ARBA" id="ARBA00017446"/>
    </source>
</evidence>
<comment type="subunit">
    <text evidence="4">Homotetramer.</text>
</comment>
<evidence type="ECO:0000313" key="16">
    <source>
        <dbReference type="EMBL" id="KAF7676094.1"/>
    </source>
</evidence>
<evidence type="ECO:0000256" key="11">
    <source>
        <dbReference type="ARBA" id="ARBA00023531"/>
    </source>
</evidence>
<comment type="caution">
    <text evidence="16">The sequence shown here is derived from an EMBL/GenBank/DDBJ whole genome shotgun (WGS) entry which is preliminary data.</text>
</comment>
<dbReference type="GO" id="GO:0046421">
    <property type="term" value="F:methylisocitrate lyase activity"/>
    <property type="evidence" value="ECO:0007669"/>
    <property type="project" value="UniProtKB-EC"/>
</dbReference>
<dbReference type="Gene3D" id="1.10.10.850">
    <property type="match status" value="1"/>
</dbReference>
<evidence type="ECO:0000256" key="8">
    <source>
        <dbReference type="ARBA" id="ARBA00022435"/>
    </source>
</evidence>
<dbReference type="Pfam" id="PF00463">
    <property type="entry name" value="ICL"/>
    <property type="match status" value="1"/>
</dbReference>
<protein>
    <recommendedName>
        <fullName evidence="7">Isocitrate lyase</fullName>
        <ecNumber evidence="6">4.1.3.1</ecNumber>
        <ecNumber evidence="5">4.1.3.30</ecNumber>
    </recommendedName>
    <alternativeName>
        <fullName evidence="12">Methylisocitrate lyase</fullName>
    </alternativeName>
    <alternativeName>
        <fullName evidence="13">Threo-D(S)-isocitrate glyoxylate-lyase</fullName>
    </alternativeName>
</protein>
<dbReference type="InterPro" id="IPR015813">
    <property type="entry name" value="Pyrv/PenolPyrv_kinase-like_dom"/>
</dbReference>
<evidence type="ECO:0000256" key="5">
    <source>
        <dbReference type="ARBA" id="ARBA00012260"/>
    </source>
</evidence>
<reference evidence="16" key="2">
    <citation type="submission" date="2020-08" db="EMBL/GenBank/DDBJ databases">
        <title>Draft Genome Sequence of Cumin Blight Pathogen Alternaria burnsii.</title>
        <authorList>
            <person name="Feng Z."/>
        </authorList>
    </citation>
    <scope>NUCLEOTIDE SEQUENCE</scope>
    <source>
        <strain evidence="16">CBS107.38</strain>
    </source>
</reference>
<feature type="transmembrane region" description="Helical" evidence="15">
    <location>
        <begin position="97"/>
        <end position="117"/>
    </location>
</feature>
<dbReference type="FunFam" id="1.10.10.850:FF:000001">
    <property type="entry name" value="Isocitrate lyase"/>
    <property type="match status" value="1"/>
</dbReference>
<feature type="region of interest" description="Disordered" evidence="14">
    <location>
        <begin position="629"/>
        <end position="655"/>
    </location>
</feature>
<dbReference type="EC" id="4.1.3.30" evidence="5"/>
<dbReference type="EMBL" id="JAAABM010000007">
    <property type="protein sequence ID" value="KAF7676094.1"/>
    <property type="molecule type" value="Genomic_DNA"/>
</dbReference>
<dbReference type="InterPro" id="IPR006254">
    <property type="entry name" value="Isocitrate_lyase"/>
</dbReference>
<evidence type="ECO:0000256" key="13">
    <source>
        <dbReference type="ARBA" id="ARBA00042323"/>
    </source>
</evidence>
<dbReference type="EC" id="4.1.3.1" evidence="6"/>
<feature type="compositionally biased region" description="Low complexity" evidence="14">
    <location>
        <begin position="299"/>
        <end position="311"/>
    </location>
</feature>
<dbReference type="GeneID" id="62203824"/>
<evidence type="ECO:0000313" key="17">
    <source>
        <dbReference type="Proteomes" id="UP000596902"/>
    </source>
</evidence>
<sequence>MQIARGRRGLGASLFGCAPLTLLLPCAVADGWRVWPLLAIWIGGYTVRRRHEDRQLTTDCVVSGIVYAWLAKENLIATSLKSWNIWMGWIRSAERTSVIYAVSSVALPLTILTFFLWRTFLSSKSTTATPPDISRWRSRIETPKPKIFPCQTTHARIFPKRHGFAYSYLQCGFPIISSGTKYNGIEFPSGEDRTLGRWWLRVRAEDYLERGGGAFGFYWKLRTYLRAQHVEDSEWEYAYLVTAPRFFGYAFNPVSFWYVYDREHELKKMILEVNNTFGERRMYLLDGSSPPSPPRTSDSEQTSGSEGQESQVPIEAKSKFTDVWMKDFHVSPFNSRKGSYALKAQNPFPCVDYGNPMIDNTITLKSSKDHGKLVARLYSTGKAIDTDQLGLFGTMRFILSWWWVGFVTFPRIIREAFKIFFKRKLHVWFRPEVLTSSVGRLPTSAEITLYKVFRNYLHRLVEEAEVDFNITFQASIPDVPTNMVCPTHVSGRVRPKKNMEIRVLTPAFYSRLIHYTYTSEAIDRECVFTDERNRTLWMCRPQLLPLLLSERSSIRLEEKDTPPTRRSHLDELRWWLLKKLRCPPADPAYSVTPQSSAVNVDDIRARPFSELDRYVRGFFGQQYASVSGTRSHPHQAIGKRHPRHGSAGPIPTRSTPVMLSERQFPLGRGQLKQRSSMTATLDLLASFLGCSSRANGIQRFVIDTSFIYHLPITQSLIAMSNIDAEDAQFQKEVQEVKQWWSDSRWRFTKRPFTAEDIVSKRGNLKITYPSNHQSKKLWEIVEGRFKNNDVSFTYGCLDPVMVTQMAKYLDTVYVSGWQASSTASSTDEPGPDLADYPYTTVPNKVGHLFMAQLFHDRKQREERLTTAKADRAKVASVDYLRPIIADADTGHGGLTAIMKLTKLFIEKGAAGIHIEDQAPGTKKCGHMAGKVLVPISEHINRLVAIRAQADIMGTDLLAVARTDSEAATLITSTIDPRDHHYILGCTNPALQPLGELMYAAEQAGKNGAELQAIEDAWTKEANLKLYHEAVIDTINAGVHVDKQNMINEFLEKSKGKSNSEARAIAAGLTGVDVYFNWDAARTREGYYRYQGGCECAINRAVAYAPYCDMIWMESKLPDFAQAKQFADGVHAVWPEQKLAYNLSPSFNWKAAMPRDEQETYIQRLAKLGYCWQFITLAGLHQSALMADTFSKAYAKQGMRAYGEIIQEPEAENKVDVLTHQKWSGANYVDNLLKMVSGGVSSTAAMGKGVTEDQFK</sequence>
<dbReference type="NCBIfam" id="TIGR01346">
    <property type="entry name" value="isocit_lyase"/>
    <property type="match status" value="1"/>
</dbReference>
<proteinExistence type="inferred from homology"/>
<dbReference type="GO" id="GO:0006099">
    <property type="term" value="P:tricarboxylic acid cycle"/>
    <property type="evidence" value="ECO:0007669"/>
    <property type="project" value="UniProtKB-KW"/>
</dbReference>
<dbReference type="PANTHER" id="PTHR21631">
    <property type="entry name" value="ISOCITRATE LYASE/MALATE SYNTHASE"/>
    <property type="match status" value="1"/>
</dbReference>
<evidence type="ECO:0000256" key="6">
    <source>
        <dbReference type="ARBA" id="ARBA00012909"/>
    </source>
</evidence>
<dbReference type="SUPFAM" id="SSF51621">
    <property type="entry name" value="Phosphoenolpyruvate/pyruvate domain"/>
    <property type="match status" value="1"/>
</dbReference>
<dbReference type="GO" id="GO:0004451">
    <property type="term" value="F:isocitrate lyase activity"/>
    <property type="evidence" value="ECO:0007669"/>
    <property type="project" value="UniProtKB-EC"/>
</dbReference>
<dbReference type="GO" id="GO:0006097">
    <property type="term" value="P:glyoxylate cycle"/>
    <property type="evidence" value="ECO:0007669"/>
    <property type="project" value="UniProtKB-KW"/>
</dbReference>
<reference evidence="16" key="1">
    <citation type="submission" date="2020-01" db="EMBL/GenBank/DDBJ databases">
        <authorList>
            <person name="Feng Z.H.Z."/>
        </authorList>
    </citation>
    <scope>NUCLEOTIDE SEQUENCE</scope>
    <source>
        <strain evidence="16">CBS107.38</strain>
    </source>
</reference>
<comment type="catalytic activity">
    <reaction evidence="1">
        <text>(2S,3R)-3-hydroxybutane-1,2,3-tricarboxylate = pyruvate + succinate</text>
        <dbReference type="Rhea" id="RHEA:16809"/>
        <dbReference type="ChEBI" id="CHEBI:15361"/>
        <dbReference type="ChEBI" id="CHEBI:30031"/>
        <dbReference type="ChEBI" id="CHEBI:57429"/>
        <dbReference type="EC" id="4.1.3.30"/>
    </reaction>
</comment>
<keyword evidence="17" id="KW-1185">Reference proteome</keyword>
<keyword evidence="15" id="KW-1133">Transmembrane helix</keyword>
<evidence type="ECO:0000256" key="9">
    <source>
        <dbReference type="ARBA" id="ARBA00022532"/>
    </source>
</evidence>
<evidence type="ECO:0000256" key="15">
    <source>
        <dbReference type="SAM" id="Phobius"/>
    </source>
</evidence>
<evidence type="ECO:0000256" key="12">
    <source>
        <dbReference type="ARBA" id="ARBA00042127"/>
    </source>
</evidence>
<dbReference type="InterPro" id="IPR040442">
    <property type="entry name" value="Pyrv_kinase-like_dom_sf"/>
</dbReference>
<evidence type="ECO:0000256" key="3">
    <source>
        <dbReference type="ARBA" id="ARBA00005704"/>
    </source>
</evidence>
<keyword evidence="10 16" id="KW-0456">Lyase</keyword>
<dbReference type="Pfam" id="PF07103">
    <property type="entry name" value="DUF1365"/>
    <property type="match status" value="1"/>
</dbReference>
<dbReference type="PANTHER" id="PTHR21631:SF3">
    <property type="entry name" value="BIFUNCTIONAL GLYOXYLATE CYCLE PROTEIN"/>
    <property type="match status" value="1"/>
</dbReference>
<keyword evidence="15" id="KW-0812">Transmembrane</keyword>
<feature type="compositionally biased region" description="Basic residues" evidence="14">
    <location>
        <begin position="631"/>
        <end position="644"/>
    </location>
</feature>
<dbReference type="InterPro" id="IPR010775">
    <property type="entry name" value="DUF1365"/>
</dbReference>
<gene>
    <name evidence="16" type="ORF">GT037_005599</name>
</gene>
<evidence type="ECO:0000256" key="10">
    <source>
        <dbReference type="ARBA" id="ARBA00023239"/>
    </source>
</evidence>
<organism evidence="16 17">
    <name type="scientific">Alternaria burnsii</name>
    <dbReference type="NCBI Taxonomy" id="1187904"/>
    <lineage>
        <taxon>Eukaryota</taxon>
        <taxon>Fungi</taxon>
        <taxon>Dikarya</taxon>
        <taxon>Ascomycota</taxon>
        <taxon>Pezizomycotina</taxon>
        <taxon>Dothideomycetes</taxon>
        <taxon>Pleosporomycetidae</taxon>
        <taxon>Pleosporales</taxon>
        <taxon>Pleosporineae</taxon>
        <taxon>Pleosporaceae</taxon>
        <taxon>Alternaria</taxon>
        <taxon>Alternaria sect. Alternaria</taxon>
    </lineage>
</organism>
<dbReference type="RefSeq" id="XP_038786335.1">
    <property type="nucleotide sequence ID" value="XM_038930646.1"/>
</dbReference>
<evidence type="ECO:0000256" key="2">
    <source>
        <dbReference type="ARBA" id="ARBA00004793"/>
    </source>
</evidence>
<dbReference type="Proteomes" id="UP000596902">
    <property type="component" value="Unassembled WGS sequence"/>
</dbReference>
<name>A0A8H7B676_9PLEO</name>
<evidence type="ECO:0000256" key="1">
    <source>
        <dbReference type="ARBA" id="ARBA00001050"/>
    </source>
</evidence>
<comment type="catalytic activity">
    <reaction evidence="11">
        <text>D-threo-isocitrate = glyoxylate + succinate</text>
        <dbReference type="Rhea" id="RHEA:13245"/>
        <dbReference type="ChEBI" id="CHEBI:15562"/>
        <dbReference type="ChEBI" id="CHEBI:30031"/>
        <dbReference type="ChEBI" id="CHEBI:36655"/>
        <dbReference type="EC" id="4.1.3.1"/>
    </reaction>
</comment>
<comment type="pathway">
    <text evidence="2">Carbohydrate metabolism; glyoxylate cycle; (S)-malate from isocitrate: step 1/2.</text>
</comment>
<keyword evidence="8" id="KW-0329">Glyoxylate bypass</keyword>
<dbReference type="PROSITE" id="PS00161">
    <property type="entry name" value="ISOCITRATE_LYASE"/>
    <property type="match status" value="1"/>
</dbReference>
<comment type="similarity">
    <text evidence="3">Belongs to the isocitrate lyase/PEP mutase superfamily. Isocitrate lyase family.</text>
</comment>
<accession>A0A8H7B676</accession>
<evidence type="ECO:0000256" key="14">
    <source>
        <dbReference type="SAM" id="MobiDB-lite"/>
    </source>
</evidence>
<keyword evidence="9" id="KW-0816">Tricarboxylic acid cycle</keyword>
<dbReference type="Gene3D" id="3.20.20.60">
    <property type="entry name" value="Phosphoenolpyruvate-binding domains"/>
    <property type="match status" value="1"/>
</dbReference>
<keyword evidence="15" id="KW-0472">Membrane</keyword>
<evidence type="ECO:0000256" key="4">
    <source>
        <dbReference type="ARBA" id="ARBA00011881"/>
    </source>
</evidence>